<evidence type="ECO:0000313" key="11">
    <source>
        <dbReference type="Proteomes" id="UP000295472"/>
    </source>
</evidence>
<dbReference type="InterPro" id="IPR036986">
    <property type="entry name" value="S4_RNA-bd_sf"/>
</dbReference>
<dbReference type="EMBL" id="FMYT01000001">
    <property type="protein sequence ID" value="SDB95322.1"/>
    <property type="molecule type" value="Genomic_DNA"/>
</dbReference>
<proteinExistence type="predicted"/>
<dbReference type="InterPro" id="IPR002942">
    <property type="entry name" value="S4_RNA-bd"/>
</dbReference>
<dbReference type="PANTHER" id="PTHR13633:SF3">
    <property type="entry name" value="MITOCHONDRIAL TRANSCRIPTION RESCUE FACTOR 1"/>
    <property type="match status" value="1"/>
</dbReference>
<organism evidence="3 12">
    <name type="scientific">Halanaerobium congolense</name>
    <dbReference type="NCBI Taxonomy" id="54121"/>
    <lineage>
        <taxon>Bacteria</taxon>
        <taxon>Bacillati</taxon>
        <taxon>Bacillota</taxon>
        <taxon>Clostridia</taxon>
        <taxon>Halanaerobiales</taxon>
        <taxon>Halanaerobiaceae</taxon>
        <taxon>Halanaerobium</taxon>
    </lineage>
</organism>
<dbReference type="EMBL" id="SOEF01000001">
    <property type="protein sequence ID" value="TDX48177.1"/>
    <property type="molecule type" value="Genomic_DNA"/>
</dbReference>
<evidence type="ECO:0000313" key="9">
    <source>
        <dbReference type="Proteomes" id="UP000198945"/>
    </source>
</evidence>
<dbReference type="PROSITE" id="PS50889">
    <property type="entry name" value="S4"/>
    <property type="match status" value="1"/>
</dbReference>
<evidence type="ECO:0000313" key="5">
    <source>
        <dbReference type="EMBL" id="SDI09173.1"/>
    </source>
</evidence>
<evidence type="ECO:0000256" key="1">
    <source>
        <dbReference type="PROSITE-ProRule" id="PRU00182"/>
    </source>
</evidence>
<evidence type="ECO:0000313" key="3">
    <source>
        <dbReference type="EMBL" id="SDB95322.1"/>
    </source>
</evidence>
<accession>A0A1G6HM51</accession>
<dbReference type="GO" id="GO:0003723">
    <property type="term" value="F:RNA binding"/>
    <property type="evidence" value="ECO:0007669"/>
    <property type="project" value="UniProtKB-KW"/>
</dbReference>
<protein>
    <submittedName>
        <fullName evidence="3 7">RNA-binding protein YlmH</fullName>
    </submittedName>
</protein>
<dbReference type="EMBL" id="FNEH01000001">
    <property type="protein sequence ID" value="SDI09173.1"/>
    <property type="molecule type" value="Genomic_DNA"/>
</dbReference>
<dbReference type="InterPro" id="IPR040591">
    <property type="entry name" value="RqcP2_RBD"/>
</dbReference>
<gene>
    <name evidence="7" type="ORF">C7954_101146</name>
    <name evidence="3" type="ORF">SAMN04488597_10131</name>
    <name evidence="4" type="ORF">SAMN04488598_103142</name>
    <name evidence="6" type="ORF">SAMN04515652_103141</name>
    <name evidence="5" type="ORF">SAMN04515654_101243</name>
</gene>
<evidence type="ECO:0000313" key="4">
    <source>
        <dbReference type="EMBL" id="SDE91568.1"/>
    </source>
</evidence>
<evidence type="ECO:0000259" key="2">
    <source>
        <dbReference type="SMART" id="SM00363"/>
    </source>
</evidence>
<dbReference type="Pfam" id="PF01479">
    <property type="entry name" value="S4"/>
    <property type="match status" value="1"/>
</dbReference>
<dbReference type="Gene3D" id="3.30.1370.160">
    <property type="match status" value="1"/>
</dbReference>
<dbReference type="PANTHER" id="PTHR13633">
    <property type="entry name" value="MITOCHONDRIAL TRANSCRIPTION RESCUE FACTOR 1"/>
    <property type="match status" value="1"/>
</dbReference>
<evidence type="ECO:0000313" key="8">
    <source>
        <dbReference type="Proteomes" id="UP000198612"/>
    </source>
</evidence>
<dbReference type="InterPro" id="IPR012677">
    <property type="entry name" value="Nucleotide-bd_a/b_plait_sf"/>
</dbReference>
<dbReference type="Proteomes" id="UP000198612">
    <property type="component" value="Unassembled WGS sequence"/>
</dbReference>
<dbReference type="CDD" id="cd00165">
    <property type="entry name" value="S4"/>
    <property type="match status" value="1"/>
</dbReference>
<dbReference type="Proteomes" id="UP000198945">
    <property type="component" value="Unassembled WGS sequence"/>
</dbReference>
<dbReference type="SUPFAM" id="SSF55174">
    <property type="entry name" value="Alpha-L RNA-binding motif"/>
    <property type="match status" value="1"/>
</dbReference>
<name>A0A1G6HM51_9FIRM</name>
<sequence>MFDEDKLLNHLHREEDRILGSHILDKCEQVLKYHKTQATDFLNPYQLELAVPLIKQIAEINYKKEGGYPRAERKRLVIFPEYLFPDLVEKQIKIYQLDGNFAFQRLTHRDFLGALMGLGLQRKMIGDILVHSDFAQIITAAEIQDIIELKLDQVHQVPVEVKEIEESELVKPVKHEKEIMTTVASMRLDSVASSGFGDSRSKMARDIESEKVKLNWKIESDPAAEVEIGDLISVKGRGRVKVEAQRGISNKGRIKLTLKRLT</sequence>
<keyword evidence="1" id="KW-0694">RNA-binding</keyword>
<keyword evidence="10" id="KW-1185">Reference proteome</keyword>
<dbReference type="Proteomes" id="UP000199519">
    <property type="component" value="Unassembled WGS sequence"/>
</dbReference>
<dbReference type="Gene3D" id="3.30.70.330">
    <property type="match status" value="1"/>
</dbReference>
<evidence type="ECO:0000313" key="6">
    <source>
        <dbReference type="EMBL" id="SES69672.1"/>
    </source>
</evidence>
<dbReference type="EMBL" id="FOHG01000003">
    <property type="protein sequence ID" value="SES69672.1"/>
    <property type="molecule type" value="Genomic_DNA"/>
</dbReference>
<dbReference type="Gene3D" id="3.10.290.10">
    <property type="entry name" value="RNA-binding S4 domain"/>
    <property type="match status" value="1"/>
</dbReference>
<dbReference type="Proteomes" id="UP000295472">
    <property type="component" value="Unassembled WGS sequence"/>
</dbReference>
<feature type="domain" description="RNA-binding S4" evidence="2">
    <location>
        <begin position="186"/>
        <end position="248"/>
    </location>
</feature>
<reference evidence="7 11" key="3">
    <citation type="submission" date="2019-03" db="EMBL/GenBank/DDBJ databases">
        <title>Subsurface microbial communities from deep shales in Ohio and West Virginia, USA.</title>
        <authorList>
            <person name="Wrighton K."/>
        </authorList>
    </citation>
    <scope>NUCLEOTIDE SEQUENCE [LARGE SCALE GENOMIC DNA]</scope>
    <source>
        <strain evidence="7 11">DSMZ 11287</strain>
    </source>
</reference>
<dbReference type="GeneID" id="57011560"/>
<dbReference type="SMART" id="SM00363">
    <property type="entry name" value="S4"/>
    <property type="match status" value="1"/>
</dbReference>
<evidence type="ECO:0000313" key="12">
    <source>
        <dbReference type="Proteomes" id="UP000324896"/>
    </source>
</evidence>
<dbReference type="Proteomes" id="UP000324896">
    <property type="component" value="Unassembled WGS sequence"/>
</dbReference>
<dbReference type="RefSeq" id="WP_089716487.1">
    <property type="nucleotide sequence ID" value="NZ_FMYT01000001.1"/>
</dbReference>
<evidence type="ECO:0000313" key="10">
    <source>
        <dbReference type="Proteomes" id="UP000199519"/>
    </source>
</evidence>
<evidence type="ECO:0000313" key="7">
    <source>
        <dbReference type="EMBL" id="TDX48177.1"/>
    </source>
</evidence>
<dbReference type="EMBL" id="FNBJ01000003">
    <property type="protein sequence ID" value="SDE91568.1"/>
    <property type="molecule type" value="Genomic_DNA"/>
</dbReference>
<reference evidence="5 9" key="1">
    <citation type="submission" date="2016-10" db="EMBL/GenBank/DDBJ databases">
        <authorList>
            <person name="de Groot N.N."/>
        </authorList>
    </citation>
    <scope>NUCLEOTIDE SEQUENCE [LARGE SCALE GENOMIC DNA]</scope>
    <source>
        <strain evidence="5 9">WG7</strain>
    </source>
</reference>
<dbReference type="Pfam" id="PF17774">
    <property type="entry name" value="YlmH_RBD"/>
    <property type="match status" value="1"/>
</dbReference>
<dbReference type="AlphaFoldDB" id="A0A1G6HM51"/>
<reference evidence="8 10" key="2">
    <citation type="submission" date="2016-10" db="EMBL/GenBank/DDBJ databases">
        <authorList>
            <person name="Varghese N."/>
            <person name="Submissions S."/>
        </authorList>
    </citation>
    <scope>NUCLEOTIDE SEQUENCE [LARGE SCALE GENOMIC DNA]</scope>
    <source>
        <strain evidence="3 12">WG10</strain>
        <strain evidence="4 10">WG2</strain>
        <strain evidence="6 8">WG5</strain>
    </source>
</reference>